<dbReference type="InterPro" id="IPR050266">
    <property type="entry name" value="AB_hydrolase_sf"/>
</dbReference>
<evidence type="ECO:0000313" key="3">
    <source>
        <dbReference type="EMBL" id="SKC07722.1"/>
    </source>
</evidence>
<evidence type="ECO:0000313" key="4">
    <source>
        <dbReference type="Proteomes" id="UP000191112"/>
    </source>
</evidence>
<dbReference type="SUPFAM" id="SSF49464">
    <property type="entry name" value="Carboxypeptidase regulatory domain-like"/>
    <property type="match status" value="1"/>
</dbReference>
<dbReference type="AlphaFoldDB" id="A0A1T5GH05"/>
<gene>
    <name evidence="3" type="ORF">SAMN05660477_02812</name>
</gene>
<reference evidence="3 4" key="1">
    <citation type="submission" date="2017-02" db="EMBL/GenBank/DDBJ databases">
        <authorList>
            <person name="Peterson S.W."/>
        </authorList>
    </citation>
    <scope>NUCLEOTIDE SEQUENCE [LARGE SCALE GENOMIC DNA]</scope>
    <source>
        <strain evidence="3 4">DSM 22323</strain>
    </source>
</reference>
<dbReference type="EMBL" id="FUYZ01000012">
    <property type="protein sequence ID" value="SKC07722.1"/>
    <property type="molecule type" value="Genomic_DNA"/>
</dbReference>
<accession>A0A1T5GH05</accession>
<dbReference type="Proteomes" id="UP000191112">
    <property type="component" value="Unassembled WGS sequence"/>
</dbReference>
<keyword evidence="1" id="KW-0378">Hydrolase</keyword>
<evidence type="ECO:0000256" key="1">
    <source>
        <dbReference type="ARBA" id="ARBA00022801"/>
    </source>
</evidence>
<organism evidence="3 4">
    <name type="scientific">Soonwooa buanensis</name>
    <dbReference type="NCBI Taxonomy" id="619805"/>
    <lineage>
        <taxon>Bacteria</taxon>
        <taxon>Pseudomonadati</taxon>
        <taxon>Bacteroidota</taxon>
        <taxon>Flavobacteriia</taxon>
        <taxon>Flavobacteriales</taxon>
        <taxon>Weeksellaceae</taxon>
        <taxon>Chryseobacterium group</taxon>
        <taxon>Soonwooa</taxon>
    </lineage>
</organism>
<keyword evidence="4" id="KW-1185">Reference proteome</keyword>
<evidence type="ECO:0000259" key="2">
    <source>
        <dbReference type="Pfam" id="PF00561"/>
    </source>
</evidence>
<dbReference type="GO" id="GO:0016020">
    <property type="term" value="C:membrane"/>
    <property type="evidence" value="ECO:0007669"/>
    <property type="project" value="TreeGrafter"/>
</dbReference>
<dbReference type="GO" id="GO:0016787">
    <property type="term" value="F:hydrolase activity"/>
    <property type="evidence" value="ECO:0007669"/>
    <property type="project" value="UniProtKB-KW"/>
</dbReference>
<dbReference type="SUPFAM" id="SSF53474">
    <property type="entry name" value="alpha/beta-Hydrolases"/>
    <property type="match status" value="1"/>
</dbReference>
<dbReference type="PANTHER" id="PTHR43798:SF31">
    <property type="entry name" value="AB HYDROLASE SUPERFAMILY PROTEIN YCLE"/>
    <property type="match status" value="1"/>
</dbReference>
<name>A0A1T5GH05_9FLAO</name>
<dbReference type="STRING" id="619805.SAMN05660477_02812"/>
<dbReference type="Gene3D" id="3.40.50.1820">
    <property type="entry name" value="alpha/beta hydrolase"/>
    <property type="match status" value="1"/>
</dbReference>
<dbReference type="OrthoDB" id="2247630at2"/>
<dbReference type="InterPro" id="IPR029058">
    <property type="entry name" value="AB_hydrolase_fold"/>
</dbReference>
<dbReference type="RefSeq" id="WP_079667996.1">
    <property type="nucleotide sequence ID" value="NZ_FUYZ01000012.1"/>
</dbReference>
<sequence>MILNSVIKFFIFILGFILSVVMISAQTEISGQVFSVDKKALAYVNIGVKSSESATVTDKNGLFKLNFEKDPKTNDSIVFSTAGFVDKQISFQDLKMNPNVILDQKQTDLNEIVVKSIKLNDKLIGEKKRPMLTFTKFFNQNTPTAEQGSVFQVYSTTKIKAYNFYIMPSSRFEELTLKLNIYNLKNGFPHQNLLTENIIYKTKTTGWQRIDLSNYRLLFKNEKEIAITLQLVDYKKLANEDFVFGVSAKKSLGQNLWYRYQSQGNWERATGQYIANIEVSYNKTPQEKDIATSTETADDFDDEKAKESLAIMKYKLEAQNSIFGRNKSGEFSDVKDAKIYYETYGEGPVLVLLHGNGGSISDFYKQIPFFEKHFKVVAIDTRGQGRSTNLSKQNYSYQGFADDLFEVVKQLNLSKINILGWSDGGNTGLIFAKNHPELVDKLVTIGANLYPEGVDESLLNDIKNDFENEENTDDKRLLKLMLTQPKLKPEDLNLIKVPTLVVAGETDIIKKEHTELIQKSLSTSELLIVKKSGHYVPFEQPKILNTEILKFLKEGKK</sequence>
<dbReference type="InterPro" id="IPR000073">
    <property type="entry name" value="AB_hydrolase_1"/>
</dbReference>
<dbReference type="PANTHER" id="PTHR43798">
    <property type="entry name" value="MONOACYLGLYCEROL LIPASE"/>
    <property type="match status" value="1"/>
</dbReference>
<dbReference type="InterPro" id="IPR008969">
    <property type="entry name" value="CarboxyPept-like_regulatory"/>
</dbReference>
<proteinExistence type="predicted"/>
<dbReference type="Pfam" id="PF00561">
    <property type="entry name" value="Abhydrolase_1"/>
    <property type="match status" value="1"/>
</dbReference>
<feature type="domain" description="AB hydrolase-1" evidence="2">
    <location>
        <begin position="348"/>
        <end position="471"/>
    </location>
</feature>
<dbReference type="Pfam" id="PF13715">
    <property type="entry name" value="CarbopepD_reg_2"/>
    <property type="match status" value="1"/>
</dbReference>
<protein>
    <submittedName>
        <fullName evidence="3">Pimeloyl-ACP methyl ester carboxylesterase</fullName>
    </submittedName>
</protein>